<reference evidence="3" key="2">
    <citation type="journal article" date="2018" name="Plant J.">
        <title>The Sorghum bicolor reference genome: improved assembly, gene annotations, a transcriptome atlas, and signatures of genome organization.</title>
        <authorList>
            <person name="McCormick R.F."/>
            <person name="Truong S.K."/>
            <person name="Sreedasyam A."/>
            <person name="Jenkins J."/>
            <person name="Shu S."/>
            <person name="Sims D."/>
            <person name="Kennedy M."/>
            <person name="Amirebrahimi M."/>
            <person name="Weers B.D."/>
            <person name="McKinley B."/>
            <person name="Mattison A."/>
            <person name="Morishige D.T."/>
            <person name="Grimwood J."/>
            <person name="Schmutz J."/>
            <person name="Mullet J.E."/>
        </authorList>
    </citation>
    <scope>NUCLEOTIDE SEQUENCE [LARGE SCALE GENOMIC DNA]</scope>
    <source>
        <strain evidence="3">cv. BTx623</strain>
    </source>
</reference>
<keyword evidence="3" id="KW-1185">Reference proteome</keyword>
<accession>A0A1B6Q3E9</accession>
<reference evidence="2 3" key="1">
    <citation type="journal article" date="2009" name="Nature">
        <title>The Sorghum bicolor genome and the diversification of grasses.</title>
        <authorList>
            <person name="Paterson A.H."/>
            <person name="Bowers J.E."/>
            <person name="Bruggmann R."/>
            <person name="Dubchak I."/>
            <person name="Grimwood J."/>
            <person name="Gundlach H."/>
            <person name="Haberer G."/>
            <person name="Hellsten U."/>
            <person name="Mitros T."/>
            <person name="Poliakov A."/>
            <person name="Schmutz J."/>
            <person name="Spannagl M."/>
            <person name="Tang H."/>
            <person name="Wang X."/>
            <person name="Wicker T."/>
            <person name="Bharti A.K."/>
            <person name="Chapman J."/>
            <person name="Feltus F.A."/>
            <person name="Gowik U."/>
            <person name="Grigoriev I.V."/>
            <person name="Lyons E."/>
            <person name="Maher C.A."/>
            <person name="Martis M."/>
            <person name="Narechania A."/>
            <person name="Otillar R.P."/>
            <person name="Penning B.W."/>
            <person name="Salamov A.A."/>
            <person name="Wang Y."/>
            <person name="Zhang L."/>
            <person name="Carpita N.C."/>
            <person name="Freeling M."/>
            <person name="Gingle A.R."/>
            <person name="Hash C.T."/>
            <person name="Keller B."/>
            <person name="Klein P."/>
            <person name="Kresovich S."/>
            <person name="McCann M.C."/>
            <person name="Ming R."/>
            <person name="Peterson D.G."/>
            <person name="Mehboob-ur-Rahman"/>
            <person name="Ware D."/>
            <person name="Westhoff P."/>
            <person name="Mayer K.F."/>
            <person name="Messing J."/>
            <person name="Rokhsar D.S."/>
        </authorList>
    </citation>
    <scope>NUCLEOTIDE SEQUENCE [LARGE SCALE GENOMIC DNA]</scope>
    <source>
        <strain evidence="3">cv. BTx623</strain>
    </source>
</reference>
<dbReference type="Gramene" id="KXG32449">
    <property type="protein sequence ID" value="KXG32449"/>
    <property type="gene ID" value="SORBI_3003G156800"/>
</dbReference>
<name>A0A1B6Q3E9_SORBI</name>
<dbReference type="AlphaFoldDB" id="A0A1B6Q3E9"/>
<evidence type="ECO:0000313" key="3">
    <source>
        <dbReference type="Proteomes" id="UP000000768"/>
    </source>
</evidence>
<dbReference type="Proteomes" id="UP000000768">
    <property type="component" value="Chromosome 3"/>
</dbReference>
<evidence type="ECO:0000256" key="1">
    <source>
        <dbReference type="SAM" id="MobiDB-lite"/>
    </source>
</evidence>
<feature type="compositionally biased region" description="Basic and acidic residues" evidence="1">
    <location>
        <begin position="54"/>
        <end position="64"/>
    </location>
</feature>
<dbReference type="EMBL" id="CM000762">
    <property type="protein sequence ID" value="KXG32449.1"/>
    <property type="molecule type" value="Genomic_DNA"/>
</dbReference>
<feature type="region of interest" description="Disordered" evidence="1">
    <location>
        <begin position="48"/>
        <end position="95"/>
    </location>
</feature>
<protein>
    <submittedName>
        <fullName evidence="2">Uncharacterized protein</fullName>
    </submittedName>
</protein>
<dbReference type="InParanoid" id="A0A1B6Q3E9"/>
<evidence type="ECO:0000313" key="2">
    <source>
        <dbReference type="EMBL" id="KXG32449.1"/>
    </source>
</evidence>
<sequence>MGLQHITKKSPKTLKTHQHRAAITYLVEPAVAQARWMVCLHAPAMPAVSQGRGDAARSGEDTAGHGRGGSAACLSPAGHTPPASSSLLARSVRYR</sequence>
<organism evidence="2 3">
    <name type="scientific">Sorghum bicolor</name>
    <name type="common">Sorghum</name>
    <name type="synonym">Sorghum vulgare</name>
    <dbReference type="NCBI Taxonomy" id="4558"/>
    <lineage>
        <taxon>Eukaryota</taxon>
        <taxon>Viridiplantae</taxon>
        <taxon>Streptophyta</taxon>
        <taxon>Embryophyta</taxon>
        <taxon>Tracheophyta</taxon>
        <taxon>Spermatophyta</taxon>
        <taxon>Magnoliopsida</taxon>
        <taxon>Liliopsida</taxon>
        <taxon>Poales</taxon>
        <taxon>Poaceae</taxon>
        <taxon>PACMAD clade</taxon>
        <taxon>Panicoideae</taxon>
        <taxon>Andropogonodae</taxon>
        <taxon>Andropogoneae</taxon>
        <taxon>Sorghinae</taxon>
        <taxon>Sorghum</taxon>
    </lineage>
</organism>
<proteinExistence type="predicted"/>
<gene>
    <name evidence="2" type="ORF">SORBI_3003G156800</name>
</gene>